<dbReference type="STRING" id="45351.A7S2A7"/>
<dbReference type="Proteomes" id="UP000001593">
    <property type="component" value="Unassembled WGS sequence"/>
</dbReference>
<reference evidence="8 9" key="1">
    <citation type="journal article" date="2007" name="Science">
        <title>Sea anemone genome reveals ancestral eumetazoan gene repertoire and genomic organization.</title>
        <authorList>
            <person name="Putnam N.H."/>
            <person name="Srivastava M."/>
            <person name="Hellsten U."/>
            <person name="Dirks B."/>
            <person name="Chapman J."/>
            <person name="Salamov A."/>
            <person name="Terry A."/>
            <person name="Shapiro H."/>
            <person name="Lindquist E."/>
            <person name="Kapitonov V.V."/>
            <person name="Jurka J."/>
            <person name="Genikhovich G."/>
            <person name="Grigoriev I.V."/>
            <person name="Lucas S.M."/>
            <person name="Steele R.E."/>
            <person name="Finnerty J.R."/>
            <person name="Technau U."/>
            <person name="Martindale M.Q."/>
            <person name="Rokhsar D.S."/>
        </authorList>
    </citation>
    <scope>NUCLEOTIDE SEQUENCE [LARGE SCALE GENOMIC DNA]</scope>
    <source>
        <strain evidence="9">CH2 X CH6</strain>
    </source>
</reference>
<dbReference type="Pfam" id="PF08241">
    <property type="entry name" value="Methyltransf_11"/>
    <property type="match status" value="1"/>
</dbReference>
<evidence type="ECO:0000256" key="6">
    <source>
        <dbReference type="SAM" id="MobiDB-lite"/>
    </source>
</evidence>
<evidence type="ECO:0000313" key="8">
    <source>
        <dbReference type="EMBL" id="EDO42203.1"/>
    </source>
</evidence>
<dbReference type="PANTHER" id="PTHR13090:SF1">
    <property type="entry name" value="ARGININE-HYDROXYLASE NDUFAF5, MITOCHONDRIAL"/>
    <property type="match status" value="1"/>
</dbReference>
<dbReference type="InterPro" id="IPR013216">
    <property type="entry name" value="Methyltransf_11"/>
</dbReference>
<dbReference type="SUPFAM" id="SSF53335">
    <property type="entry name" value="S-adenosyl-L-methionine-dependent methyltransferases"/>
    <property type="match status" value="1"/>
</dbReference>
<evidence type="ECO:0000256" key="2">
    <source>
        <dbReference type="ARBA" id="ARBA00022679"/>
    </source>
</evidence>
<dbReference type="eggNOG" id="KOG2940">
    <property type="taxonomic scope" value="Eukaryota"/>
</dbReference>
<feature type="domain" description="Methyltransferase type 11" evidence="7">
    <location>
        <begin position="76"/>
        <end position="166"/>
    </location>
</feature>
<dbReference type="CDD" id="cd02440">
    <property type="entry name" value="AdoMet_MTases"/>
    <property type="match status" value="1"/>
</dbReference>
<dbReference type="InterPro" id="IPR029063">
    <property type="entry name" value="SAM-dependent_MTases_sf"/>
</dbReference>
<evidence type="ECO:0000256" key="4">
    <source>
        <dbReference type="ARBA" id="ARBA00041833"/>
    </source>
</evidence>
<dbReference type="GO" id="GO:0008757">
    <property type="term" value="F:S-adenosylmethionine-dependent methyltransferase activity"/>
    <property type="evidence" value="ECO:0007669"/>
    <property type="project" value="InterPro"/>
</dbReference>
<dbReference type="Gene3D" id="3.40.50.150">
    <property type="entry name" value="Vaccinia Virus protein VP39"/>
    <property type="match status" value="1"/>
</dbReference>
<evidence type="ECO:0000259" key="7">
    <source>
        <dbReference type="Pfam" id="PF08241"/>
    </source>
</evidence>
<dbReference type="AlphaFoldDB" id="A7S2A7"/>
<dbReference type="PhylomeDB" id="A7S2A7"/>
<organism evidence="8 9">
    <name type="scientific">Nematostella vectensis</name>
    <name type="common">Starlet sea anemone</name>
    <dbReference type="NCBI Taxonomy" id="45351"/>
    <lineage>
        <taxon>Eukaryota</taxon>
        <taxon>Metazoa</taxon>
        <taxon>Cnidaria</taxon>
        <taxon>Anthozoa</taxon>
        <taxon>Hexacorallia</taxon>
        <taxon>Actiniaria</taxon>
        <taxon>Edwardsiidae</taxon>
        <taxon>Nematostella</taxon>
    </lineage>
</organism>
<dbReference type="EMBL" id="DS469567">
    <property type="protein sequence ID" value="EDO42203.1"/>
    <property type="molecule type" value="Genomic_DNA"/>
</dbReference>
<dbReference type="HOGENOM" id="CLU_046586_0_0_1"/>
<protein>
    <recommendedName>
        <fullName evidence="3">Arginine-hydroxylase NDUFAF5, mitochondrial</fullName>
    </recommendedName>
    <alternativeName>
        <fullName evidence="4">NADH dehydrogenase [ubiquinone] 1 alpha subcomplex assembly factor 5</fullName>
    </alternativeName>
    <alternativeName>
        <fullName evidence="5">Putative methyltransferase NDUFAF5</fullName>
    </alternativeName>
</protein>
<dbReference type="GO" id="GO:0032259">
    <property type="term" value="P:methylation"/>
    <property type="evidence" value="ECO:0007669"/>
    <property type="project" value="UniProtKB-KW"/>
</dbReference>
<dbReference type="InterPro" id="IPR050602">
    <property type="entry name" value="Malonyl-ACP_OMT"/>
</dbReference>
<keyword evidence="2" id="KW-0808">Transferase</keyword>
<keyword evidence="9" id="KW-1185">Reference proteome</keyword>
<dbReference type="GO" id="GO:0005739">
    <property type="term" value="C:mitochondrion"/>
    <property type="evidence" value="ECO:0000318"/>
    <property type="project" value="GO_Central"/>
</dbReference>
<gene>
    <name evidence="8" type="ORF">NEMVEDRAFT_v1g101521</name>
</gene>
<evidence type="ECO:0000256" key="5">
    <source>
        <dbReference type="ARBA" id="ARBA00042549"/>
    </source>
</evidence>
<evidence type="ECO:0000256" key="1">
    <source>
        <dbReference type="ARBA" id="ARBA00022603"/>
    </source>
</evidence>
<dbReference type="GO" id="GO:0032981">
    <property type="term" value="P:mitochondrial respiratory chain complex I assembly"/>
    <property type="evidence" value="ECO:0000318"/>
    <property type="project" value="GO_Central"/>
</dbReference>
<keyword evidence="1" id="KW-0489">Methyltransferase</keyword>
<dbReference type="OMA" id="YEVVYGH"/>
<dbReference type="InParanoid" id="A7S2A7"/>
<feature type="region of interest" description="Disordered" evidence="6">
    <location>
        <begin position="293"/>
        <end position="312"/>
    </location>
</feature>
<dbReference type="PANTHER" id="PTHR13090">
    <property type="entry name" value="ARGININE-HYDROXYLASE NDUFAF5, MITOCHONDRIAL"/>
    <property type="match status" value="1"/>
</dbReference>
<evidence type="ECO:0000256" key="3">
    <source>
        <dbReference type="ARBA" id="ARBA00040937"/>
    </source>
</evidence>
<name>A7S2A7_NEMVE</name>
<evidence type="ECO:0000313" key="9">
    <source>
        <dbReference type="Proteomes" id="UP000001593"/>
    </source>
</evidence>
<accession>A7S2A7</accession>
<proteinExistence type="predicted"/>
<sequence>MRVGFGRVLWRRSLNSNRSLSGSTSIDVFDRKAKRRQRNRAAMADDVHVYDYLKDEASCLSDRIGDIARHFPMAMDLGCGRGHLNKHLSKDQIGKLVLLDSAEKMLKQCQENEVQLLKVHGDEEFLPFEKNTFDLVVSSLSLHWVNDLPGTFHQVLSCLKPDGAFVGAMFSGDTLFELRCALQIAEMEREGGFAAHVSPFTEMRDIGNLLTRAGYSLTTIDSDEISVGYPSMFELMHDLKGMGENGASRTRKNILHRDTLQAATAIYKEMYGLEEGGIPATFQILYFIGWKPSPTQQKPSDRGSATRSLADLDTLDSLDDMTSADDK</sequence>